<dbReference type="KEGG" id="tasa:A1Q1_04523"/>
<feature type="compositionally biased region" description="Low complexity" evidence="1">
    <location>
        <begin position="541"/>
        <end position="554"/>
    </location>
</feature>
<comment type="caution">
    <text evidence="2">The sequence shown here is derived from an EMBL/GenBank/DDBJ whole genome shotgun (WGS) entry which is preliminary data.</text>
</comment>
<evidence type="ECO:0000313" key="3">
    <source>
        <dbReference type="Proteomes" id="UP000002748"/>
    </source>
</evidence>
<name>J6FAU8_TRIAS</name>
<dbReference type="AlphaFoldDB" id="J6FAU8"/>
<gene>
    <name evidence="2" type="ORF">A1Q1_04523</name>
</gene>
<dbReference type="RefSeq" id="XP_014183431.1">
    <property type="nucleotide sequence ID" value="XM_014327956.1"/>
</dbReference>
<dbReference type="GeneID" id="25988036"/>
<protein>
    <submittedName>
        <fullName evidence="2">Uncharacterized protein</fullName>
    </submittedName>
</protein>
<feature type="compositionally biased region" description="Low complexity" evidence="1">
    <location>
        <begin position="33"/>
        <end position="56"/>
    </location>
</feature>
<dbReference type="VEuPathDB" id="FungiDB:A1Q1_04523"/>
<dbReference type="HOGENOM" id="CLU_457227_0_0_1"/>
<feature type="region of interest" description="Disordered" evidence="1">
    <location>
        <begin position="84"/>
        <end position="144"/>
    </location>
</feature>
<dbReference type="EMBL" id="ALBS01000027">
    <property type="protein sequence ID" value="EJT52312.1"/>
    <property type="molecule type" value="Genomic_DNA"/>
</dbReference>
<dbReference type="Proteomes" id="UP000002748">
    <property type="component" value="Unassembled WGS sequence"/>
</dbReference>
<accession>J6FAU8</accession>
<evidence type="ECO:0000313" key="2">
    <source>
        <dbReference type="EMBL" id="EJT52312.1"/>
    </source>
</evidence>
<feature type="region of interest" description="Disordered" evidence="1">
    <location>
        <begin position="1"/>
        <end position="61"/>
    </location>
</feature>
<sequence length="597" mass="63749">MPLKLGSRPSVTPARLTSNPSCQLPCPRKRQPRTSASPALPPTTATAAETAPVAAANPDPGVFGAAPTGGVHLSTFTGAHGFGGIGGLSGPRKQAAQASQRAQRSQSALLAASGSPQTSSPLSRSSPPANQPASNTSSARPEPVVKRNKADLLTLKNTFVSQQCWHTAHSAQVAVLPSKFWIAPISRYLGSHTRVDLLHQACDEAGLTVVPSIYSSFTPQEVFDHLSPGARRVIDQAVIDGTHGSCCQYGFSWYCNTLDFSTVNWRSGLEEASGAAVCMINVRGIPFLVAEHETGCSRYFPAALLQRFLEKVYSNGYRDESLREAHDHRVGDAGDSDDGVEDGQPRSQFISTDAGFPLGYAWSDECLGTLRRLESIIAAPYFKDDAVQRERRKKEEEERQARLKAAEEEREARRLAAEEARRARAPKKDGRGRKKGRRSSPIVVDIAADEDITGDGVAEHRASSRRKTRPSVQRVASVSPPRRRSGGPRSTRNSLRAGVQQTDDPDRIGPVPRTLVVGRDWIALSEAPAEQPHGPSSVDTAEPPASPEAALSSVESEEGAGTPAASQPAEDSPSAVITVEDTCLAGAMSPKLFPVAS</sequence>
<feature type="region of interest" description="Disordered" evidence="1">
    <location>
        <begin position="393"/>
        <end position="577"/>
    </location>
</feature>
<evidence type="ECO:0000256" key="1">
    <source>
        <dbReference type="SAM" id="MobiDB-lite"/>
    </source>
</evidence>
<feature type="compositionally biased region" description="Low complexity" evidence="1">
    <location>
        <begin position="470"/>
        <end position="480"/>
    </location>
</feature>
<organism evidence="2 3">
    <name type="scientific">Trichosporon asahii var. asahii (strain ATCC 90039 / CBS 2479 / JCM 2466 / KCTC 7840 / NBRC 103889/ NCYC 2677 / UAMH 7654)</name>
    <name type="common">Yeast</name>
    <dbReference type="NCBI Taxonomy" id="1186058"/>
    <lineage>
        <taxon>Eukaryota</taxon>
        <taxon>Fungi</taxon>
        <taxon>Dikarya</taxon>
        <taxon>Basidiomycota</taxon>
        <taxon>Agaricomycotina</taxon>
        <taxon>Tremellomycetes</taxon>
        <taxon>Trichosporonales</taxon>
        <taxon>Trichosporonaceae</taxon>
        <taxon>Trichosporon</taxon>
    </lineage>
</organism>
<feature type="region of interest" description="Disordered" evidence="1">
    <location>
        <begin position="324"/>
        <end position="350"/>
    </location>
</feature>
<feature type="compositionally biased region" description="Basic and acidic residues" evidence="1">
    <location>
        <begin position="393"/>
        <end position="429"/>
    </location>
</feature>
<feature type="compositionally biased region" description="Low complexity" evidence="1">
    <location>
        <begin position="94"/>
        <end position="128"/>
    </location>
</feature>
<proteinExistence type="predicted"/>
<reference evidence="2 3" key="1">
    <citation type="journal article" date="2012" name="Eukaryot. Cell">
        <title>Draft genome sequence of CBS 2479, the standard type strain of Trichosporon asahii.</title>
        <authorList>
            <person name="Yang R.Y."/>
            <person name="Li H.T."/>
            <person name="Zhu H."/>
            <person name="Zhou G.P."/>
            <person name="Wang M."/>
            <person name="Wang L."/>
        </authorList>
    </citation>
    <scope>NUCLEOTIDE SEQUENCE [LARGE SCALE GENOMIC DNA]</scope>
    <source>
        <strain evidence="3">ATCC 90039 / CBS 2479 / JCM 2466 / KCTC 7840 / NCYC 2677 / UAMH 7654</strain>
    </source>
</reference>